<feature type="transmembrane region" description="Helical" evidence="2">
    <location>
        <begin position="31"/>
        <end position="56"/>
    </location>
</feature>
<reference evidence="3" key="1">
    <citation type="journal article" date="2022" name="Int. J. Mol. Sci.">
        <title>Draft Genome of Tanacetum Coccineum: Genomic Comparison of Closely Related Tanacetum-Family Plants.</title>
        <authorList>
            <person name="Yamashiro T."/>
            <person name="Shiraishi A."/>
            <person name="Nakayama K."/>
            <person name="Satake H."/>
        </authorList>
    </citation>
    <scope>NUCLEOTIDE SEQUENCE</scope>
</reference>
<evidence type="ECO:0000313" key="4">
    <source>
        <dbReference type="Proteomes" id="UP001151760"/>
    </source>
</evidence>
<evidence type="ECO:0000256" key="1">
    <source>
        <dbReference type="SAM" id="MobiDB-lite"/>
    </source>
</evidence>
<sequence length="201" mass="22474">MPLRITTRSTGQCHQEVEGRVHVEVKEVVEALVTMVSLVITVTMVTMVAMVTMVGIPNIVAMITHQLQALLPTIVTKISNNAINQGNGNGGGYDNGNGENNKGGHEHGNLRNVKNNYNGNGCSYKEFWHARGREATMGITWDDFKELLREEYCLNNEMQKLENNFWNHTMVGFGHAAYTDRFHGLAKLVPHLVTPRVQEDQ</sequence>
<name>A0ABQ5G1Y8_9ASTR</name>
<evidence type="ECO:0000313" key="3">
    <source>
        <dbReference type="EMBL" id="GJT69631.1"/>
    </source>
</evidence>
<dbReference type="Proteomes" id="UP001151760">
    <property type="component" value="Unassembled WGS sequence"/>
</dbReference>
<keyword evidence="2" id="KW-1133">Transmembrane helix</keyword>
<feature type="region of interest" description="Disordered" evidence="1">
    <location>
        <begin position="89"/>
        <end position="108"/>
    </location>
</feature>
<dbReference type="EMBL" id="BQNB010018005">
    <property type="protein sequence ID" value="GJT69631.1"/>
    <property type="molecule type" value="Genomic_DNA"/>
</dbReference>
<gene>
    <name evidence="3" type="ORF">Tco_1028917</name>
</gene>
<organism evidence="3 4">
    <name type="scientific">Tanacetum coccineum</name>
    <dbReference type="NCBI Taxonomy" id="301880"/>
    <lineage>
        <taxon>Eukaryota</taxon>
        <taxon>Viridiplantae</taxon>
        <taxon>Streptophyta</taxon>
        <taxon>Embryophyta</taxon>
        <taxon>Tracheophyta</taxon>
        <taxon>Spermatophyta</taxon>
        <taxon>Magnoliopsida</taxon>
        <taxon>eudicotyledons</taxon>
        <taxon>Gunneridae</taxon>
        <taxon>Pentapetalae</taxon>
        <taxon>asterids</taxon>
        <taxon>campanulids</taxon>
        <taxon>Asterales</taxon>
        <taxon>Asteraceae</taxon>
        <taxon>Asteroideae</taxon>
        <taxon>Anthemideae</taxon>
        <taxon>Anthemidinae</taxon>
        <taxon>Tanacetum</taxon>
    </lineage>
</organism>
<accession>A0ABQ5G1Y8</accession>
<comment type="caution">
    <text evidence="3">The sequence shown here is derived from an EMBL/GenBank/DDBJ whole genome shotgun (WGS) entry which is preliminary data.</text>
</comment>
<keyword evidence="4" id="KW-1185">Reference proteome</keyword>
<evidence type="ECO:0000256" key="2">
    <source>
        <dbReference type="SAM" id="Phobius"/>
    </source>
</evidence>
<keyword evidence="2" id="KW-0812">Transmembrane</keyword>
<keyword evidence="2" id="KW-0472">Membrane</keyword>
<reference evidence="3" key="2">
    <citation type="submission" date="2022-01" db="EMBL/GenBank/DDBJ databases">
        <authorList>
            <person name="Yamashiro T."/>
            <person name="Shiraishi A."/>
            <person name="Satake H."/>
            <person name="Nakayama K."/>
        </authorList>
    </citation>
    <scope>NUCLEOTIDE SEQUENCE</scope>
</reference>
<proteinExistence type="predicted"/>
<evidence type="ECO:0008006" key="5">
    <source>
        <dbReference type="Google" id="ProtNLM"/>
    </source>
</evidence>
<protein>
    <recommendedName>
        <fullName evidence="5">Reverse transcriptase domain-containing protein</fullName>
    </recommendedName>
</protein>